<feature type="transmembrane region" description="Helical" evidence="9">
    <location>
        <begin position="58"/>
        <end position="80"/>
    </location>
</feature>
<gene>
    <name evidence="11" type="ORF">DDE20_17320</name>
</gene>
<accession>A0A2T8HQ00</accession>
<dbReference type="OrthoDB" id="4250245at2"/>
<dbReference type="PANTHER" id="PTHR35011:SF2">
    <property type="entry name" value="2,3-DIKETO-L-GULONATE TRAP TRANSPORTER SMALL PERMEASE PROTEIN YIAM"/>
    <property type="match status" value="1"/>
</dbReference>
<dbReference type="Proteomes" id="UP000245911">
    <property type="component" value="Unassembled WGS sequence"/>
</dbReference>
<comment type="subunit">
    <text evidence="9">The complex comprises the extracytoplasmic solute receptor protein and the two transmembrane proteins.</text>
</comment>
<dbReference type="AlphaFoldDB" id="A0A2T8HQ00"/>
<evidence type="ECO:0000313" key="11">
    <source>
        <dbReference type="EMBL" id="PVH27528.1"/>
    </source>
</evidence>
<keyword evidence="2 9" id="KW-0813">Transport</keyword>
<evidence type="ECO:0000256" key="2">
    <source>
        <dbReference type="ARBA" id="ARBA00022448"/>
    </source>
</evidence>
<dbReference type="GO" id="GO:0015740">
    <property type="term" value="P:C4-dicarboxylate transport"/>
    <property type="evidence" value="ECO:0007669"/>
    <property type="project" value="TreeGrafter"/>
</dbReference>
<comment type="function">
    <text evidence="9">Part of the tripartite ATP-independent periplasmic (TRAP) transport system.</text>
</comment>
<organism evidence="11 12">
    <name type="scientific">Pararhodobacter oceanensis</name>
    <dbReference type="NCBI Taxonomy" id="2172121"/>
    <lineage>
        <taxon>Bacteria</taxon>
        <taxon>Pseudomonadati</taxon>
        <taxon>Pseudomonadota</taxon>
        <taxon>Alphaproteobacteria</taxon>
        <taxon>Rhodobacterales</taxon>
        <taxon>Paracoccaceae</taxon>
        <taxon>Pararhodobacter</taxon>
    </lineage>
</organism>
<evidence type="ECO:0000256" key="5">
    <source>
        <dbReference type="ARBA" id="ARBA00022692"/>
    </source>
</evidence>
<evidence type="ECO:0000256" key="3">
    <source>
        <dbReference type="ARBA" id="ARBA00022475"/>
    </source>
</evidence>
<feature type="transmembrane region" description="Helical" evidence="9">
    <location>
        <begin position="28"/>
        <end position="52"/>
    </location>
</feature>
<keyword evidence="4 9" id="KW-0997">Cell inner membrane</keyword>
<evidence type="ECO:0000256" key="6">
    <source>
        <dbReference type="ARBA" id="ARBA00022989"/>
    </source>
</evidence>
<comment type="similarity">
    <text evidence="8 9">Belongs to the TRAP transporter small permease family.</text>
</comment>
<comment type="subcellular location">
    <subcellularLocation>
        <location evidence="1 9">Cell inner membrane</location>
        <topology evidence="1 9">Multi-pass membrane protein</topology>
    </subcellularLocation>
</comment>
<keyword evidence="6 9" id="KW-1133">Transmembrane helix</keyword>
<feature type="domain" description="Tripartite ATP-independent periplasmic transporters DctQ component" evidence="10">
    <location>
        <begin position="38"/>
        <end position="168"/>
    </location>
</feature>
<keyword evidence="7 9" id="KW-0472">Membrane</keyword>
<dbReference type="GO" id="GO:0005886">
    <property type="term" value="C:plasma membrane"/>
    <property type="evidence" value="ECO:0007669"/>
    <property type="project" value="UniProtKB-SubCell"/>
</dbReference>
<feature type="transmembrane region" description="Helical" evidence="9">
    <location>
        <begin position="101"/>
        <end position="123"/>
    </location>
</feature>
<dbReference type="InterPro" id="IPR055348">
    <property type="entry name" value="DctQ"/>
</dbReference>
<evidence type="ECO:0000313" key="12">
    <source>
        <dbReference type="Proteomes" id="UP000245911"/>
    </source>
</evidence>
<reference evidence="11 12" key="1">
    <citation type="submission" date="2018-04" db="EMBL/GenBank/DDBJ databases">
        <title>Pararhodobacter oceanense sp. nov., isolated from marine intertidal sediment.</title>
        <authorList>
            <person name="Wang X.-L."/>
            <person name="Du Z.-J."/>
        </authorList>
    </citation>
    <scope>NUCLEOTIDE SEQUENCE [LARGE SCALE GENOMIC DNA]</scope>
    <source>
        <strain evidence="11 12">AM505</strain>
    </source>
</reference>
<evidence type="ECO:0000256" key="8">
    <source>
        <dbReference type="ARBA" id="ARBA00038436"/>
    </source>
</evidence>
<comment type="caution">
    <text evidence="11">The sequence shown here is derived from an EMBL/GenBank/DDBJ whole genome shotgun (WGS) entry which is preliminary data.</text>
</comment>
<evidence type="ECO:0000256" key="9">
    <source>
        <dbReference type="RuleBase" id="RU369079"/>
    </source>
</evidence>
<dbReference type="InterPro" id="IPR007387">
    <property type="entry name" value="TRAP_DctQ"/>
</dbReference>
<dbReference type="Pfam" id="PF04290">
    <property type="entry name" value="DctQ"/>
    <property type="match status" value="1"/>
</dbReference>
<keyword evidence="3" id="KW-1003">Cell membrane</keyword>
<dbReference type="PANTHER" id="PTHR35011">
    <property type="entry name" value="2,3-DIKETO-L-GULONATE TRAP TRANSPORTER SMALL PERMEASE PROTEIN YIAM"/>
    <property type="match status" value="1"/>
</dbReference>
<evidence type="ECO:0000259" key="10">
    <source>
        <dbReference type="Pfam" id="PF04290"/>
    </source>
</evidence>
<keyword evidence="12" id="KW-1185">Reference proteome</keyword>
<keyword evidence="5 9" id="KW-0812">Transmembrane</keyword>
<proteinExistence type="inferred from homology"/>
<feature type="transmembrane region" description="Helical" evidence="9">
    <location>
        <begin position="143"/>
        <end position="168"/>
    </location>
</feature>
<sequence length="175" mass="18500">MPADHSPAPPPKPLPAPQPRSAITTYSLWIASAALTVMMLTVVGDVVLRAAFNTPVQGAYDVVSITLLIMVAFGIGPVIVRRGEILIDLIDGIIGAKAVRILGAIGSLLSFAVITFIGWSMISPAQDAWQWGGYSLELGVPQWILWALAFAGLAGVLWAAVLQVIGFARGQEGQR</sequence>
<dbReference type="GO" id="GO:0022857">
    <property type="term" value="F:transmembrane transporter activity"/>
    <property type="evidence" value="ECO:0007669"/>
    <property type="project" value="UniProtKB-UniRule"/>
</dbReference>
<name>A0A2T8HQ00_9RHOB</name>
<protein>
    <recommendedName>
        <fullName evidence="9">TRAP transporter small permease protein</fullName>
    </recommendedName>
</protein>
<evidence type="ECO:0000256" key="4">
    <source>
        <dbReference type="ARBA" id="ARBA00022519"/>
    </source>
</evidence>
<dbReference type="RefSeq" id="WP_116559791.1">
    <property type="nucleotide sequence ID" value="NZ_JBLWXM010000001.1"/>
</dbReference>
<evidence type="ECO:0000256" key="7">
    <source>
        <dbReference type="ARBA" id="ARBA00023136"/>
    </source>
</evidence>
<evidence type="ECO:0000256" key="1">
    <source>
        <dbReference type="ARBA" id="ARBA00004429"/>
    </source>
</evidence>
<dbReference type="EMBL" id="QDKM01000012">
    <property type="protein sequence ID" value="PVH27528.1"/>
    <property type="molecule type" value="Genomic_DNA"/>
</dbReference>